<dbReference type="InterPro" id="IPR011990">
    <property type="entry name" value="TPR-like_helical_dom_sf"/>
</dbReference>
<dbReference type="NCBIfam" id="NF033920">
    <property type="entry name" value="C39_PA2778_fam"/>
    <property type="match status" value="1"/>
</dbReference>
<dbReference type="SUPFAM" id="SSF48452">
    <property type="entry name" value="TPR-like"/>
    <property type="match status" value="1"/>
</dbReference>
<dbReference type="Gene3D" id="3.90.70.10">
    <property type="entry name" value="Cysteine proteinases"/>
    <property type="match status" value="1"/>
</dbReference>
<gene>
    <name evidence="3" type="ORF">RXV79_17160</name>
</gene>
<evidence type="ECO:0000313" key="3">
    <source>
        <dbReference type="EMBL" id="WOB06649.1"/>
    </source>
</evidence>
<proteinExistence type="predicted"/>
<dbReference type="Pfam" id="PF13529">
    <property type="entry name" value="Peptidase_C39_2"/>
    <property type="match status" value="1"/>
</dbReference>
<keyword evidence="1" id="KW-0732">Signal</keyword>
<reference evidence="3 4" key="1">
    <citation type="submission" date="2023-10" db="EMBL/GenBank/DDBJ databases">
        <title>Bacteria for the degradation of biodegradable plastic PBAT(Polybutylene adipate terephthalate).</title>
        <authorList>
            <person name="Weon H.-Y."/>
            <person name="Yeon J."/>
        </authorList>
    </citation>
    <scope>NUCLEOTIDE SEQUENCE [LARGE SCALE GENOMIC DNA]</scope>
    <source>
        <strain evidence="3 4">SBD 7-3</strain>
    </source>
</reference>
<dbReference type="EMBL" id="CP136336">
    <property type="protein sequence ID" value="WOB06649.1"/>
    <property type="molecule type" value="Genomic_DNA"/>
</dbReference>
<feature type="domain" description="Peptidase C39-like" evidence="2">
    <location>
        <begin position="42"/>
        <end position="149"/>
    </location>
</feature>
<protein>
    <submittedName>
        <fullName evidence="3">PA2778 family cysteine peptidase</fullName>
    </submittedName>
</protein>
<dbReference type="RefSeq" id="WP_316699206.1">
    <property type="nucleotide sequence ID" value="NZ_CP136336.1"/>
</dbReference>
<dbReference type="Proteomes" id="UP001303946">
    <property type="component" value="Chromosome"/>
</dbReference>
<keyword evidence="4" id="KW-1185">Reference proteome</keyword>
<sequence>MRRRTCLALTFAPLAGCAVQAEAWLAEAPAGLPTRLELSRTPFFPQTDLHCGPAALATALGAVGLVASPAQLGGEVFLPARGGSLQAEMLAGARRHGAVAVRIPGTVEAVLREVAAGHVVVVLLNLGLAIAPRWHYAVVVGYDLDQRELLMRSGTVERDRIALRTFEHTWARADHWAFVALPPGRWPLTARASAAVEAAVGFERSASPAQALKVYESGLERWPESLPLAIGLGTSAYAVRDTARAKDVFRRAGEQHGSGAAWLNLARLLQAEGKRDDAIAAAQRALRDPQWAAQARLLLDQPTMRP</sequence>
<evidence type="ECO:0000256" key="1">
    <source>
        <dbReference type="SAM" id="SignalP"/>
    </source>
</evidence>
<evidence type="ECO:0000313" key="4">
    <source>
        <dbReference type="Proteomes" id="UP001303946"/>
    </source>
</evidence>
<organism evidence="3 4">
    <name type="scientific">Piscinibacter gummiphilus</name>
    <dbReference type="NCBI Taxonomy" id="946333"/>
    <lineage>
        <taxon>Bacteria</taxon>
        <taxon>Pseudomonadati</taxon>
        <taxon>Pseudomonadota</taxon>
        <taxon>Betaproteobacteria</taxon>
        <taxon>Burkholderiales</taxon>
        <taxon>Sphaerotilaceae</taxon>
        <taxon>Piscinibacter</taxon>
    </lineage>
</organism>
<accession>A0ABZ0CNV1</accession>
<dbReference type="Gene3D" id="1.25.40.10">
    <property type="entry name" value="Tetratricopeptide repeat domain"/>
    <property type="match status" value="1"/>
</dbReference>
<evidence type="ECO:0000259" key="2">
    <source>
        <dbReference type="Pfam" id="PF13529"/>
    </source>
</evidence>
<dbReference type="InterPro" id="IPR039564">
    <property type="entry name" value="Peptidase_C39-like"/>
</dbReference>
<name>A0ABZ0CNV1_9BURK</name>
<feature type="chain" id="PRO_5046723633" evidence="1">
    <location>
        <begin position="24"/>
        <end position="306"/>
    </location>
</feature>
<feature type="signal peptide" evidence="1">
    <location>
        <begin position="1"/>
        <end position="23"/>
    </location>
</feature>